<organism evidence="2 3">
    <name type="scientific">Tribonema minus</name>
    <dbReference type="NCBI Taxonomy" id="303371"/>
    <lineage>
        <taxon>Eukaryota</taxon>
        <taxon>Sar</taxon>
        <taxon>Stramenopiles</taxon>
        <taxon>Ochrophyta</taxon>
        <taxon>PX clade</taxon>
        <taxon>Xanthophyceae</taxon>
        <taxon>Tribonematales</taxon>
        <taxon>Tribonemataceae</taxon>
        <taxon>Tribonema</taxon>
    </lineage>
</organism>
<name>A0A835YJY4_9STRA</name>
<comment type="caution">
    <text evidence="2">The sequence shown here is derived from an EMBL/GenBank/DDBJ whole genome shotgun (WGS) entry which is preliminary data.</text>
</comment>
<keyword evidence="3" id="KW-1185">Reference proteome</keyword>
<evidence type="ECO:0000313" key="3">
    <source>
        <dbReference type="Proteomes" id="UP000664859"/>
    </source>
</evidence>
<dbReference type="EMBL" id="JAFCMP010000534">
    <property type="protein sequence ID" value="KAG5176747.1"/>
    <property type="molecule type" value="Genomic_DNA"/>
</dbReference>
<evidence type="ECO:0000256" key="1">
    <source>
        <dbReference type="SAM" id="MobiDB-lite"/>
    </source>
</evidence>
<proteinExistence type="predicted"/>
<gene>
    <name evidence="2" type="ORF">JKP88DRAFT_265368</name>
</gene>
<feature type="compositionally biased region" description="Polar residues" evidence="1">
    <location>
        <begin position="10"/>
        <end position="22"/>
    </location>
</feature>
<dbReference type="Proteomes" id="UP000664859">
    <property type="component" value="Unassembled WGS sequence"/>
</dbReference>
<feature type="region of interest" description="Disordered" evidence="1">
    <location>
        <begin position="1"/>
        <end position="65"/>
    </location>
</feature>
<accession>A0A835YJY4</accession>
<reference evidence="2" key="1">
    <citation type="submission" date="2021-02" db="EMBL/GenBank/DDBJ databases">
        <title>First Annotated Genome of the Yellow-green Alga Tribonema minus.</title>
        <authorList>
            <person name="Mahan K.M."/>
        </authorList>
    </citation>
    <scope>NUCLEOTIDE SEQUENCE</scope>
    <source>
        <strain evidence="2">UTEX B ZZ1240</strain>
    </source>
</reference>
<dbReference type="AlphaFoldDB" id="A0A835YJY4"/>
<protein>
    <submittedName>
        <fullName evidence="2">Uncharacterized protein</fullName>
    </submittedName>
</protein>
<sequence>MSSKQKAKTQRQNSPSPAQPSEEQIEPERRNTRATRRTRSGQSSGKAQAPDAAGHGGGSDSGGSKIELLEEGICKQENAAEKLEARVEAIMEVKQRSGRKAVFGGMRGAALDACLQQANLQLTATLQGIVLMRQQAAEMRQKEATLAMPPPDAPADSVRFSDTFITRIEPLVDAALAHLGLSQNFKPAELASFSEQEMAGEYNSFSLPHGQEAGATSAALLLHITAELVKFGVRLGDEECFNMVDARKSKMPLCFTVGTTSFRGSTGAAVVPAKVFIVSWELQLRVVFDWKTPAEMQTVDLLRLQATMVLLGTINMSYHPTMVVFTDGTSFAVYQLKGRAITVLHARGAGSSPSASDAMRHIAHYLSACSKDPQFMPEGQDAQVGPEVRDVLPAFIEIKEKLDEGPGPLVEQLDVDLMLPPHERIDAILQTLSTWQAAFASDDGEHSE</sequence>
<evidence type="ECO:0000313" key="2">
    <source>
        <dbReference type="EMBL" id="KAG5176747.1"/>
    </source>
</evidence>